<dbReference type="InterPro" id="IPR035969">
    <property type="entry name" value="Rab-GAP_TBC_sf"/>
</dbReference>
<reference evidence="3" key="2">
    <citation type="submission" date="2022-12" db="EMBL/GenBank/DDBJ databases">
        <authorList>
            <person name="Webb A."/>
        </authorList>
    </citation>
    <scope>NUCLEOTIDE SEQUENCE</scope>
    <source>
        <strain evidence="3">Pf2</strain>
    </source>
</reference>
<dbReference type="PROSITE" id="PS50086">
    <property type="entry name" value="TBC_RABGAP"/>
    <property type="match status" value="1"/>
</dbReference>
<dbReference type="PANTHER" id="PTHR47219">
    <property type="entry name" value="RAB GTPASE-ACTIVATING PROTEIN 1-LIKE"/>
    <property type="match status" value="1"/>
</dbReference>
<dbReference type="EMBL" id="CAKLBC010000001">
    <property type="protein sequence ID" value="CAH0484288.1"/>
    <property type="molecule type" value="Genomic_DNA"/>
</dbReference>
<dbReference type="GO" id="GO:0005096">
    <property type="term" value="F:GTPase activator activity"/>
    <property type="evidence" value="ECO:0007669"/>
    <property type="project" value="TreeGrafter"/>
</dbReference>
<organism evidence="3 5">
    <name type="scientific">Peronospora farinosa</name>
    <dbReference type="NCBI Taxonomy" id="134698"/>
    <lineage>
        <taxon>Eukaryota</taxon>
        <taxon>Sar</taxon>
        <taxon>Stramenopiles</taxon>
        <taxon>Oomycota</taxon>
        <taxon>Peronosporomycetes</taxon>
        <taxon>Peronosporales</taxon>
        <taxon>Peronosporaceae</taxon>
        <taxon>Peronospora</taxon>
    </lineage>
</organism>
<dbReference type="AlphaFoldDB" id="A0AAV0UQ54"/>
<dbReference type="PANTHER" id="PTHR47219:SF9">
    <property type="entry name" value="GTPASE ACTIVATING PROTEIN AND CENTROSOME-ASSOCIATED, ISOFORM B"/>
    <property type="match status" value="1"/>
</dbReference>
<protein>
    <recommendedName>
        <fullName evidence="1">Rab-GAP TBC domain-containing protein</fullName>
    </recommendedName>
</protein>
<name>A0AAV0UQ54_9STRA</name>
<dbReference type="SUPFAM" id="SSF47923">
    <property type="entry name" value="Ypt/Rab-GAP domain of gyp1p"/>
    <property type="match status" value="2"/>
</dbReference>
<gene>
    <name evidence="2" type="ORF">PFR001_LOCUS65</name>
    <name evidence="3" type="ORF">PFR002_LOCUS8863</name>
</gene>
<evidence type="ECO:0000259" key="1">
    <source>
        <dbReference type="PROSITE" id="PS50086"/>
    </source>
</evidence>
<dbReference type="Gene3D" id="1.10.8.270">
    <property type="entry name" value="putative rabgap domain of human tbc1 domain family member 14 like domains"/>
    <property type="match status" value="1"/>
</dbReference>
<evidence type="ECO:0000313" key="4">
    <source>
        <dbReference type="Proteomes" id="UP001157938"/>
    </source>
</evidence>
<dbReference type="Gene3D" id="1.10.472.80">
    <property type="entry name" value="Ypt/Rab-GAP domain of gyp1p, domain 3"/>
    <property type="match status" value="1"/>
</dbReference>
<evidence type="ECO:0000313" key="3">
    <source>
        <dbReference type="EMBL" id="CAI5739081.1"/>
    </source>
</evidence>
<dbReference type="InterPro" id="IPR050302">
    <property type="entry name" value="Rab_GAP_TBC_domain"/>
</dbReference>
<dbReference type="Pfam" id="PF00566">
    <property type="entry name" value="RabGAP-TBC"/>
    <property type="match status" value="1"/>
</dbReference>
<evidence type="ECO:0000313" key="2">
    <source>
        <dbReference type="EMBL" id="CAH0484288.1"/>
    </source>
</evidence>
<dbReference type="Proteomes" id="UP001157938">
    <property type="component" value="Unassembled WGS sequence"/>
</dbReference>
<keyword evidence="4" id="KW-1185">Reference proteome</keyword>
<sequence>MSTLCATLDAQFVKILQVLIDHKWVQIDTVEAVAAVNKTLQSLIKRLKLQRLAVLLNGYPISLRIRYWLRAGDVKTMMQELLIDKTRSRELFLKVAGIESLEDQATLEMTGVEGEIGRDVERTFPTNPFFSEKDDGRRLLGNVLKAIAVYADDIGYCQGMNYVVAVLLLVMKEAQEVTDLDLGGLSVQEAAFWVTVAMIRRNGMADLWKDKMPGLSRCIYLFQQLIRLHFYDLSTHFRHIGMHSSILVTQWFVTIFARVLTTDVLIRFWDLFLMDGWKAVYRVALAIIKELRPKLLRMDLEQCSEYFRKNPSLGLEKAFSPEQLLQCALKFKVTRLSLKKLEEERHFEYLRLRLQQTPLSEEHRMLFPTLEHEGDVDAQRQSFKLIRSKLQHFDTDVANDTVFLQNKIEVAEKAQAQAMSVQYAIAYELSETAIELNERIEIKTRLRSKFCKLLATAITEATTSSTSSTGSRFTTLMNPFRFINKQMVSCLEHLPLLSRYEDKGGVLREDDKDTDDEEDEEVRQNLKHLDILVPRLAAELRLIQRSLAYNQRFLRPVLQRTRRLQRDAQLARIEVEEAQLFKDRLADQLLQIMLNSEKLKNKQMQQLFAEVDEQHDEYL</sequence>
<comment type="caution">
    <text evidence="3">The sequence shown here is derived from an EMBL/GenBank/DDBJ whole genome shotgun (WGS) entry which is preliminary data.</text>
</comment>
<feature type="domain" description="Rab-GAP TBC" evidence="1">
    <location>
        <begin position="58"/>
        <end position="276"/>
    </location>
</feature>
<proteinExistence type="predicted"/>
<dbReference type="InterPro" id="IPR000195">
    <property type="entry name" value="Rab-GAP-TBC_dom"/>
</dbReference>
<reference evidence="2 4" key="1">
    <citation type="submission" date="2021-11" db="EMBL/GenBank/DDBJ databases">
        <authorList>
            <person name="Islam A."/>
            <person name="Islam S."/>
            <person name="Flora M.S."/>
            <person name="Rahman M."/>
            <person name="Ziaur R.M."/>
            <person name="Epstein J.H."/>
            <person name="Hassan M."/>
            <person name="Klassen M."/>
            <person name="Woodard K."/>
            <person name="Webb A."/>
            <person name="Webby R.J."/>
            <person name="El Zowalaty M.E."/>
        </authorList>
    </citation>
    <scope>NUCLEOTIDE SEQUENCE [LARGE SCALE GENOMIC DNA]</scope>
    <source>
        <strain evidence="2">Pf1</strain>
    </source>
</reference>
<dbReference type="Proteomes" id="UP001159659">
    <property type="component" value="Unassembled WGS sequence"/>
</dbReference>
<dbReference type="EMBL" id="CANTFK010000989">
    <property type="protein sequence ID" value="CAI5739081.1"/>
    <property type="molecule type" value="Genomic_DNA"/>
</dbReference>
<accession>A0AAV0UQ54</accession>
<dbReference type="GO" id="GO:0031267">
    <property type="term" value="F:small GTPase binding"/>
    <property type="evidence" value="ECO:0007669"/>
    <property type="project" value="TreeGrafter"/>
</dbReference>
<dbReference type="SMART" id="SM00164">
    <property type="entry name" value="TBC"/>
    <property type="match status" value="1"/>
</dbReference>
<evidence type="ECO:0000313" key="5">
    <source>
        <dbReference type="Proteomes" id="UP001159659"/>
    </source>
</evidence>